<dbReference type="SUPFAM" id="SSF48452">
    <property type="entry name" value="TPR-like"/>
    <property type="match status" value="3"/>
</dbReference>
<feature type="signal peptide" evidence="2">
    <location>
        <begin position="1"/>
        <end position="23"/>
    </location>
</feature>
<name>A0A4R7PD22_9GAMM</name>
<evidence type="ECO:0000256" key="2">
    <source>
        <dbReference type="SAM" id="SignalP"/>
    </source>
</evidence>
<evidence type="ECO:0000313" key="4">
    <source>
        <dbReference type="Proteomes" id="UP000295341"/>
    </source>
</evidence>
<dbReference type="SMART" id="SM00028">
    <property type="entry name" value="TPR"/>
    <property type="match status" value="5"/>
</dbReference>
<dbReference type="Pfam" id="PF13174">
    <property type="entry name" value="TPR_6"/>
    <property type="match status" value="1"/>
</dbReference>
<comment type="caution">
    <text evidence="3">The sequence shown here is derived from an EMBL/GenBank/DDBJ whole genome shotgun (WGS) entry which is preliminary data.</text>
</comment>
<evidence type="ECO:0000256" key="1">
    <source>
        <dbReference type="SAM" id="MobiDB-lite"/>
    </source>
</evidence>
<dbReference type="RefSeq" id="WP_162851086.1">
    <property type="nucleotide sequence ID" value="NZ_MWIN01000004.1"/>
</dbReference>
<proteinExistence type="predicted"/>
<sequence>MSHSLHRIAITLACLLTVTSALAAKKDKEPKTLESLSSQSIELPPDAPLTGVDAGARDHYRKYLETPSADPERSAEAMRRLGDLELEDGEAAALDADDARLPASAYTAAIARYRELLERYPDDPRNDAVLYQLARAQDSGGDSLGALSSLDTLVSRYPKAANLDEVQFRRGELLFGHKRFAEAQRAYEAVLALPNKPTFREPARYKLGWSLFRQDRHDASVRAFLSLLDARFEGVAPASVDGVVASMPVAVRELVDDSLRATSLSFSFEQGLRSLQQAMSERAKNGGAAPYEHLVYLSLADQYLEQKRWSDAAGVFSGYVESHPLDARSQGLQQRAIAALDQGNFPDQAIAARAVYVEHFGPDQPYWKAQKAPPDASTLAVLRDSTWKVSQQHHALAQSKSLSAEDRRREYASAADGYRRYRAYFPKDARIPEAQFLLGEVLYDEGDYAQALLAYESSAYEFPPHAHSAEAGYAALLAYEKNEAKLSGDDAKAWHRRRLDAGLRFAAAFPAHQQAAAARLGAAEGLLAGGAATDAANAATAVTTSASATPDQRRAAWRVLGHARVDAKDYAGAEKAYLEATRLDLAANRKDPELREHLAAAIYLQGEKAREAGEVDEAAAAFLRVGRITPDSPTVATADYEAAQTYLAAGRAADAVPILQRFASAHRDSPLASAATARLALAYIETRDEGSAAKAFEDIANDKATPRAEQQEALQQAAKLYASRKDEAGQTRLLTQFITRFPDNFGGVLEARHRLLGLAVARHDATAAKQLAERQIADDAAAGTQRNDRSRWLAAQAALRLADPLREAFTATRLTLPLDKSLKRKKAQMETALAAYGRAADYGVADALTESTFRLGEIYQALAQSLYDSERPKKLDAQALAEYDLIVQEQAFPFEEKAIELHEANARRARSGLYDAWVRNSYTSLASLVPGRYARPPRGPSPSQTRAALEALATQNPTSAPAQFQLGQALAAEGRFTDADAAFARAQAADGKYARAFYDRAVLNELYLEQPAEAIRNYESFQALLDQSDPQVKSWIDALRKRAAAVSSKGAGS</sequence>
<gene>
    <name evidence="3" type="ORF">DFR24_1411</name>
</gene>
<dbReference type="Gene3D" id="1.25.40.10">
    <property type="entry name" value="Tetratricopeptide repeat domain"/>
    <property type="match status" value="5"/>
</dbReference>
<organism evidence="3 4">
    <name type="scientific">Panacagrimonas perspica</name>
    <dbReference type="NCBI Taxonomy" id="381431"/>
    <lineage>
        <taxon>Bacteria</taxon>
        <taxon>Pseudomonadati</taxon>
        <taxon>Pseudomonadota</taxon>
        <taxon>Gammaproteobacteria</taxon>
        <taxon>Nevskiales</taxon>
        <taxon>Nevskiaceae</taxon>
        <taxon>Panacagrimonas</taxon>
    </lineage>
</organism>
<dbReference type="InterPro" id="IPR019734">
    <property type="entry name" value="TPR_rpt"/>
</dbReference>
<feature type="chain" id="PRO_5030099608" evidence="2">
    <location>
        <begin position="24"/>
        <end position="1053"/>
    </location>
</feature>
<dbReference type="AlphaFoldDB" id="A0A4R7PD22"/>
<keyword evidence="2" id="KW-0732">Signal</keyword>
<reference evidence="3 4" key="1">
    <citation type="submission" date="2019-03" db="EMBL/GenBank/DDBJ databases">
        <title>Genomic Encyclopedia of Type Strains, Phase IV (KMG-IV): sequencing the most valuable type-strain genomes for metagenomic binning, comparative biology and taxonomic classification.</title>
        <authorList>
            <person name="Goeker M."/>
        </authorList>
    </citation>
    <scope>NUCLEOTIDE SEQUENCE [LARGE SCALE GENOMIC DNA]</scope>
    <source>
        <strain evidence="3 4">DSM 26377</strain>
    </source>
</reference>
<dbReference type="Pfam" id="PF13432">
    <property type="entry name" value="TPR_16"/>
    <property type="match status" value="3"/>
</dbReference>
<dbReference type="EMBL" id="SOBT01000008">
    <property type="protein sequence ID" value="TDU32023.1"/>
    <property type="molecule type" value="Genomic_DNA"/>
</dbReference>
<evidence type="ECO:0000313" key="3">
    <source>
        <dbReference type="EMBL" id="TDU32023.1"/>
    </source>
</evidence>
<keyword evidence="4" id="KW-1185">Reference proteome</keyword>
<dbReference type="Proteomes" id="UP000295341">
    <property type="component" value="Unassembled WGS sequence"/>
</dbReference>
<accession>A0A4R7PD22</accession>
<feature type="region of interest" description="Disordered" evidence="1">
    <location>
        <begin position="29"/>
        <end position="52"/>
    </location>
</feature>
<protein>
    <submittedName>
        <fullName evidence="3">Tetratricopeptide repeat protein</fullName>
    </submittedName>
</protein>
<dbReference type="InterPro" id="IPR011990">
    <property type="entry name" value="TPR-like_helical_dom_sf"/>
</dbReference>